<dbReference type="Gene3D" id="3.30.1330.40">
    <property type="entry name" value="RutC-like"/>
    <property type="match status" value="1"/>
</dbReference>
<evidence type="ECO:0000313" key="5">
    <source>
        <dbReference type="Proteomes" id="UP000319514"/>
    </source>
</evidence>
<dbReference type="Proteomes" id="UP000319514">
    <property type="component" value="Unassembled WGS sequence"/>
</dbReference>
<dbReference type="InterPro" id="IPR035959">
    <property type="entry name" value="RutC-like_sf"/>
</dbReference>
<dbReference type="GO" id="GO:0008652">
    <property type="term" value="P:amino acid biosynthetic process"/>
    <property type="evidence" value="ECO:0007669"/>
    <property type="project" value="UniProtKB-UniRule"/>
</dbReference>
<evidence type="ECO:0000256" key="3">
    <source>
        <dbReference type="PROSITE-ProRule" id="PRU00514"/>
    </source>
</evidence>
<name>A0A542ZJ95_9MICO</name>
<organism evidence="4 5">
    <name type="scientific">Oryzihumus leptocrescens</name>
    <dbReference type="NCBI Taxonomy" id="297536"/>
    <lineage>
        <taxon>Bacteria</taxon>
        <taxon>Bacillati</taxon>
        <taxon>Actinomycetota</taxon>
        <taxon>Actinomycetes</taxon>
        <taxon>Micrococcales</taxon>
        <taxon>Intrasporangiaceae</taxon>
        <taxon>Oryzihumus</taxon>
    </lineage>
</organism>
<dbReference type="InterPro" id="IPR008243">
    <property type="entry name" value="Chorismate_mutase_AroH"/>
</dbReference>
<dbReference type="EC" id="5.4.99.5" evidence="1 3"/>
<feature type="binding site" evidence="2">
    <location>
        <position position="113"/>
    </location>
    <ligand>
        <name>prephenate</name>
        <dbReference type="ChEBI" id="CHEBI:29934"/>
    </ligand>
</feature>
<reference evidence="4 5" key="1">
    <citation type="submission" date="2019-06" db="EMBL/GenBank/DDBJ databases">
        <title>Sequencing the genomes of 1000 actinobacteria strains.</title>
        <authorList>
            <person name="Klenk H.-P."/>
        </authorList>
    </citation>
    <scope>NUCLEOTIDE SEQUENCE [LARGE SCALE GENOMIC DNA]</scope>
    <source>
        <strain evidence="4 5">DSM 18082</strain>
    </source>
</reference>
<dbReference type="EMBL" id="VFOQ01000001">
    <property type="protein sequence ID" value="TQL60369.1"/>
    <property type="molecule type" value="Genomic_DNA"/>
</dbReference>
<dbReference type="GO" id="GO:0009073">
    <property type="term" value="P:aromatic amino acid family biosynthetic process"/>
    <property type="evidence" value="ECO:0007669"/>
    <property type="project" value="UniProtKB-UniRule"/>
</dbReference>
<dbReference type="SUPFAM" id="SSF55298">
    <property type="entry name" value="YjgF-like"/>
    <property type="match status" value="1"/>
</dbReference>
<protein>
    <recommendedName>
        <fullName evidence="1 3">chorismate mutase</fullName>
        <ecNumber evidence="1 3">5.4.99.5</ecNumber>
    </recommendedName>
</protein>
<dbReference type="PIRSF" id="PIRSF005965">
    <property type="entry name" value="Chor_mut_AroH"/>
    <property type="match status" value="1"/>
</dbReference>
<keyword evidence="2 3" id="KW-0028">Amino-acid biosynthesis</keyword>
<proteinExistence type="predicted"/>
<sequence length="126" mass="13701">MPSGPVRAVRAVRGAIQLDVDERDHVLSSTRELVTAVMEANDLTTDDVISIVFTATPDVHSEFPAVAARELGMGDVPLMCTQELDIAGAMPRVIRLMAHVTTPLTRQEITHVYLRGAAALRRDLAQ</sequence>
<keyword evidence="3" id="KW-0413">Isomerase</keyword>
<keyword evidence="5" id="KW-1185">Reference proteome</keyword>
<dbReference type="NCBIfam" id="TIGR01796">
    <property type="entry name" value="CM_mono_aroH"/>
    <property type="match status" value="1"/>
</dbReference>
<dbReference type="PANTHER" id="PTHR21164:SF0">
    <property type="entry name" value="CHORISMATE MUTASE AROH"/>
    <property type="match status" value="1"/>
</dbReference>
<dbReference type="PANTHER" id="PTHR21164">
    <property type="entry name" value="CHORISMATE MUTASE"/>
    <property type="match status" value="1"/>
</dbReference>
<evidence type="ECO:0000313" key="4">
    <source>
        <dbReference type="EMBL" id="TQL60369.1"/>
    </source>
</evidence>
<evidence type="ECO:0000256" key="2">
    <source>
        <dbReference type="PIRSR" id="PIRSR005965-1"/>
    </source>
</evidence>
<dbReference type="AlphaFoldDB" id="A0A542ZJ95"/>
<dbReference type="PROSITE" id="PS51167">
    <property type="entry name" value="CHORISMATE_MUT_1"/>
    <property type="match status" value="1"/>
</dbReference>
<comment type="catalytic activity">
    <reaction evidence="3">
        <text>chorismate = prephenate</text>
        <dbReference type="Rhea" id="RHEA:13897"/>
        <dbReference type="ChEBI" id="CHEBI:29748"/>
        <dbReference type="ChEBI" id="CHEBI:29934"/>
        <dbReference type="EC" id="5.4.99.5"/>
    </reaction>
</comment>
<keyword evidence="2 3" id="KW-0057">Aromatic amino acid biosynthesis</keyword>
<evidence type="ECO:0000256" key="1">
    <source>
        <dbReference type="NCBIfam" id="TIGR01796"/>
    </source>
</evidence>
<accession>A0A542ZJ95</accession>
<dbReference type="CDD" id="cd02185">
    <property type="entry name" value="AroH"/>
    <property type="match status" value="1"/>
</dbReference>
<dbReference type="GO" id="GO:0046417">
    <property type="term" value="P:chorismate metabolic process"/>
    <property type="evidence" value="ECO:0007669"/>
    <property type="project" value="TreeGrafter"/>
</dbReference>
<dbReference type="Pfam" id="PF07736">
    <property type="entry name" value="CM_1"/>
    <property type="match status" value="1"/>
</dbReference>
<feature type="binding site" evidence="2">
    <location>
        <position position="13"/>
    </location>
    <ligand>
        <name>prephenate</name>
        <dbReference type="ChEBI" id="CHEBI:29934"/>
    </ligand>
</feature>
<comment type="caution">
    <text evidence="4">The sequence shown here is derived from an EMBL/GenBank/DDBJ whole genome shotgun (WGS) entry which is preliminary data.</text>
</comment>
<dbReference type="GO" id="GO:0004106">
    <property type="term" value="F:chorismate mutase activity"/>
    <property type="evidence" value="ECO:0007669"/>
    <property type="project" value="UniProtKB-UniRule"/>
</dbReference>
<feature type="binding site" evidence="2">
    <location>
        <position position="95"/>
    </location>
    <ligand>
        <name>prephenate</name>
        <dbReference type="ChEBI" id="CHEBI:29934"/>
    </ligand>
</feature>
<gene>
    <name evidence="4" type="ORF">FB474_1755</name>
</gene>
<dbReference type="OrthoDB" id="9802232at2"/>